<reference evidence="1" key="1">
    <citation type="submission" date="2020-01" db="EMBL/GenBank/DDBJ databases">
        <authorList>
            <person name="Chen W.-M."/>
        </authorList>
    </citation>
    <scope>NUCLEOTIDE SEQUENCE</scope>
    <source>
        <strain evidence="1">CYK-10</strain>
    </source>
</reference>
<dbReference type="EMBL" id="JAABNR010000001">
    <property type="protein sequence ID" value="NBZ86001.1"/>
    <property type="molecule type" value="Genomic_DNA"/>
</dbReference>
<protein>
    <submittedName>
        <fullName evidence="1">Uncharacterized protein</fullName>
    </submittedName>
</protein>
<comment type="caution">
    <text evidence="1">The sequence shown here is derived from an EMBL/GenBank/DDBJ whole genome shotgun (WGS) entry which is preliminary data.</text>
</comment>
<keyword evidence="2" id="KW-1185">Reference proteome</keyword>
<sequence length="78" mass="8364">MRPSSDLSAALLAELRPDRIVLPLFTGSCDAMTVVEQLEALRYAGKIVVIAPPLPKPTLVERELRGAGPGDRLTLVTP</sequence>
<dbReference type="Proteomes" id="UP001193501">
    <property type="component" value="Unassembled WGS sequence"/>
</dbReference>
<proteinExistence type="predicted"/>
<evidence type="ECO:0000313" key="2">
    <source>
        <dbReference type="Proteomes" id="UP001193501"/>
    </source>
</evidence>
<organism evidence="1 2">
    <name type="scientific">Stagnihabitans tardus</name>
    <dbReference type="NCBI Taxonomy" id="2699202"/>
    <lineage>
        <taxon>Bacteria</taxon>
        <taxon>Pseudomonadati</taxon>
        <taxon>Pseudomonadota</taxon>
        <taxon>Alphaproteobacteria</taxon>
        <taxon>Rhodobacterales</taxon>
        <taxon>Paracoccaceae</taxon>
        <taxon>Stagnihabitans</taxon>
    </lineage>
</organism>
<name>A0AAE5BSY5_9RHOB</name>
<gene>
    <name evidence="1" type="ORF">GV832_00260</name>
</gene>
<evidence type="ECO:0000313" key="1">
    <source>
        <dbReference type="EMBL" id="NBZ86001.1"/>
    </source>
</evidence>
<dbReference type="AlphaFoldDB" id="A0AAE5BSY5"/>
<accession>A0AAE5BSY5</accession>